<feature type="transmembrane region" description="Helical" evidence="1">
    <location>
        <begin position="177"/>
        <end position="210"/>
    </location>
</feature>
<organism evidence="2 3">
    <name type="scientific">Cuneatibacter caecimuris</name>
    <dbReference type="NCBI Taxonomy" id="1796618"/>
    <lineage>
        <taxon>Bacteria</taxon>
        <taxon>Bacillati</taxon>
        <taxon>Bacillota</taxon>
        <taxon>Clostridia</taxon>
        <taxon>Lachnospirales</taxon>
        <taxon>Lachnospiraceae</taxon>
        <taxon>Cuneatibacter</taxon>
    </lineage>
</organism>
<dbReference type="AlphaFoldDB" id="A0A4Q7PRN9"/>
<dbReference type="EMBL" id="SGXF01000001">
    <property type="protein sequence ID" value="RZT01940.1"/>
    <property type="molecule type" value="Genomic_DNA"/>
</dbReference>
<feature type="transmembrane region" description="Helical" evidence="1">
    <location>
        <begin position="120"/>
        <end position="150"/>
    </location>
</feature>
<proteinExistence type="predicted"/>
<keyword evidence="1" id="KW-1133">Transmembrane helix</keyword>
<evidence type="ECO:0000256" key="1">
    <source>
        <dbReference type="SAM" id="Phobius"/>
    </source>
</evidence>
<feature type="transmembrane region" description="Helical" evidence="1">
    <location>
        <begin position="273"/>
        <end position="292"/>
    </location>
</feature>
<feature type="transmembrane region" description="Helical" evidence="1">
    <location>
        <begin position="217"/>
        <end position="234"/>
    </location>
</feature>
<reference evidence="2 3" key="1">
    <citation type="submission" date="2019-02" db="EMBL/GenBank/DDBJ databases">
        <title>Genomic Encyclopedia of Type Strains, Phase IV (KMG-IV): sequencing the most valuable type-strain genomes for metagenomic binning, comparative biology and taxonomic classification.</title>
        <authorList>
            <person name="Goeker M."/>
        </authorList>
    </citation>
    <scope>NUCLEOTIDE SEQUENCE [LARGE SCALE GENOMIC DNA]</scope>
    <source>
        <strain evidence="2 3">DSM 29486</strain>
    </source>
</reference>
<keyword evidence="1" id="KW-0812">Transmembrane</keyword>
<dbReference type="OrthoDB" id="1822673at2"/>
<gene>
    <name evidence="2" type="ORF">EV209_0040</name>
</gene>
<dbReference type="Proteomes" id="UP000292927">
    <property type="component" value="Unassembled WGS sequence"/>
</dbReference>
<accession>A0A4Q7PRN9</accession>
<evidence type="ECO:0008006" key="4">
    <source>
        <dbReference type="Google" id="ProtNLM"/>
    </source>
</evidence>
<dbReference type="RefSeq" id="WP_130431887.1">
    <property type="nucleotide sequence ID" value="NZ_SGXF01000001.1"/>
</dbReference>
<evidence type="ECO:0000313" key="2">
    <source>
        <dbReference type="EMBL" id="RZT01940.1"/>
    </source>
</evidence>
<feature type="transmembrane region" description="Helical" evidence="1">
    <location>
        <begin position="80"/>
        <end position="99"/>
    </location>
</feature>
<evidence type="ECO:0000313" key="3">
    <source>
        <dbReference type="Proteomes" id="UP000292927"/>
    </source>
</evidence>
<comment type="caution">
    <text evidence="2">The sequence shown here is derived from an EMBL/GenBank/DDBJ whole genome shotgun (WGS) entry which is preliminary data.</text>
</comment>
<sequence>MKTCKALKQSMKAIFSSYGMWMAVIASAFLFLTATLVTDGEGRRYSALQVLFLIRGEWGTQLQSFEVLNLSAIRTVGQSAYLAMFLPVVAAFPGIPFLLDELKSGMSRYSIHRSGRYQHYLGHVLAVWLCGGLAVMFGYILAAVPVLAVFPHPGEMQQMLEPELFDMVVFANNSLAWFYSILGDVGLLLSFGLDMFFYGAFFSLPAILFVGFLRNKYLVLCFPMILLFFYDTIWKKIYNFYRIAWDQEMMMKIDSWASNSLCSAATMPTVGKWLWILVGLLVTAVLYCILMGRRLDCGA</sequence>
<name>A0A4Q7PRN9_9FIRM</name>
<keyword evidence="3" id="KW-1185">Reference proteome</keyword>
<keyword evidence="1" id="KW-0472">Membrane</keyword>
<protein>
    <recommendedName>
        <fullName evidence="4">ABC-2 family transporter</fullName>
    </recommendedName>
</protein>